<organism evidence="2 3">
    <name type="scientific">Cronartium quercuum f. sp. fusiforme G11</name>
    <dbReference type="NCBI Taxonomy" id="708437"/>
    <lineage>
        <taxon>Eukaryota</taxon>
        <taxon>Fungi</taxon>
        <taxon>Dikarya</taxon>
        <taxon>Basidiomycota</taxon>
        <taxon>Pucciniomycotina</taxon>
        <taxon>Pucciniomycetes</taxon>
        <taxon>Pucciniales</taxon>
        <taxon>Coleosporiaceae</taxon>
        <taxon>Cronartium</taxon>
    </lineage>
</organism>
<dbReference type="Proteomes" id="UP000886653">
    <property type="component" value="Unassembled WGS sequence"/>
</dbReference>
<feature type="compositionally biased region" description="Basic and acidic residues" evidence="1">
    <location>
        <begin position="91"/>
        <end position="101"/>
    </location>
</feature>
<feature type="compositionally biased region" description="Basic and acidic residues" evidence="1">
    <location>
        <begin position="54"/>
        <end position="67"/>
    </location>
</feature>
<feature type="region of interest" description="Disordered" evidence="1">
    <location>
        <begin position="41"/>
        <end position="156"/>
    </location>
</feature>
<proteinExistence type="predicted"/>
<comment type="caution">
    <text evidence="2">The sequence shown here is derived from an EMBL/GenBank/DDBJ whole genome shotgun (WGS) entry which is preliminary data.</text>
</comment>
<reference evidence="2" key="1">
    <citation type="submission" date="2013-11" db="EMBL/GenBank/DDBJ databases">
        <title>Genome sequence of the fusiform rust pathogen reveals effectors for host alternation and coevolution with pine.</title>
        <authorList>
            <consortium name="DOE Joint Genome Institute"/>
            <person name="Smith K."/>
            <person name="Pendleton A."/>
            <person name="Kubisiak T."/>
            <person name="Anderson C."/>
            <person name="Salamov A."/>
            <person name="Aerts A."/>
            <person name="Riley R."/>
            <person name="Clum A."/>
            <person name="Lindquist E."/>
            <person name="Ence D."/>
            <person name="Campbell M."/>
            <person name="Kronenberg Z."/>
            <person name="Feau N."/>
            <person name="Dhillon B."/>
            <person name="Hamelin R."/>
            <person name="Burleigh J."/>
            <person name="Smith J."/>
            <person name="Yandell M."/>
            <person name="Nelson C."/>
            <person name="Grigoriev I."/>
            <person name="Davis J."/>
        </authorList>
    </citation>
    <scope>NUCLEOTIDE SEQUENCE</scope>
    <source>
        <strain evidence="2">G11</strain>
    </source>
</reference>
<gene>
    <name evidence="2" type="ORF">CROQUDRAFT_96595</name>
</gene>
<protein>
    <submittedName>
        <fullName evidence="2">Uncharacterized protein</fullName>
    </submittedName>
</protein>
<accession>A0A9P6NAV5</accession>
<feature type="compositionally biased region" description="Acidic residues" evidence="1">
    <location>
        <begin position="102"/>
        <end position="111"/>
    </location>
</feature>
<dbReference type="AlphaFoldDB" id="A0A9P6NAV5"/>
<evidence type="ECO:0000313" key="2">
    <source>
        <dbReference type="EMBL" id="KAG0143171.1"/>
    </source>
</evidence>
<evidence type="ECO:0000256" key="1">
    <source>
        <dbReference type="SAM" id="MobiDB-lite"/>
    </source>
</evidence>
<feature type="compositionally biased region" description="Polar residues" evidence="1">
    <location>
        <begin position="78"/>
        <end position="90"/>
    </location>
</feature>
<name>A0A9P6NAV5_9BASI</name>
<dbReference type="EMBL" id="MU167326">
    <property type="protein sequence ID" value="KAG0143171.1"/>
    <property type="molecule type" value="Genomic_DNA"/>
</dbReference>
<sequence length="156" mass="18420">MRTDKIHVSHDATFQPLIFPVRELQGQLDNNWDLVEVEETMEARTDREDVDSDNLNKQRSDDYEERLPLVIPIRESENQQQETVDCPSTEQRQDNDESVKDENEEYDEELEIEIKPPQEPLQHSMRERNAPQWFMPGSNHLEEGGILRLSTTQMEQ</sequence>
<evidence type="ECO:0000313" key="3">
    <source>
        <dbReference type="Proteomes" id="UP000886653"/>
    </source>
</evidence>
<keyword evidence="3" id="KW-1185">Reference proteome</keyword>